<accession>A0ABT0J0R4</accession>
<dbReference type="InterPro" id="IPR025058">
    <property type="entry name" value="DUF3995"/>
</dbReference>
<feature type="transmembrane region" description="Helical" evidence="1">
    <location>
        <begin position="234"/>
        <end position="253"/>
    </location>
</feature>
<organism evidence="2 3">
    <name type="scientific">Isoptericola peretonis</name>
    <dbReference type="NCBI Taxonomy" id="2918523"/>
    <lineage>
        <taxon>Bacteria</taxon>
        <taxon>Bacillati</taxon>
        <taxon>Actinomycetota</taxon>
        <taxon>Actinomycetes</taxon>
        <taxon>Micrococcales</taxon>
        <taxon>Promicromonosporaceae</taxon>
        <taxon>Isoptericola</taxon>
    </lineage>
</organism>
<sequence length="254" mass="25776">MSIAAAVLLAVIAVMHSVLGERVIVRPLLASPDWRVGVPRPWADRLIRGVWHLLSLAWLALAAALVGWSVPGTVGVLCLVTAATIFVAVPGHLAWPVFSAAGLLALAAGGAVPAAALWAGAGAAVVAALVAAGFHVAWAAGATAGTDRVLPQRAGSREPVAHPPRVATLAVAVALLAYVLVVVALAVGADGAWWRPLGVVALVVLLVRVVGEGRYVGVSKRVRSTRFARADDRYWTPAVALLATGAAAGLALAA</sequence>
<dbReference type="Proteomes" id="UP001651050">
    <property type="component" value="Unassembled WGS sequence"/>
</dbReference>
<keyword evidence="1" id="KW-0472">Membrane</keyword>
<reference evidence="2 3" key="1">
    <citation type="submission" date="2022-02" db="EMBL/GenBank/DDBJ databases">
        <title>The car tank lid bacteriome: a reservoir of bacteria with potential in bioremediation of fuel.</title>
        <authorList>
            <person name="Vidal-Verdu A."/>
            <person name="Gomez-Martinez D."/>
            <person name="Latorre-Perez A."/>
            <person name="Pereto J."/>
            <person name="Porcar M."/>
        </authorList>
    </citation>
    <scope>NUCLEOTIDE SEQUENCE [LARGE SCALE GENOMIC DNA]</scope>
    <source>
        <strain evidence="2 3">4D.3</strain>
    </source>
</reference>
<keyword evidence="1" id="KW-0812">Transmembrane</keyword>
<name>A0ABT0J0R4_9MICO</name>
<evidence type="ECO:0000313" key="3">
    <source>
        <dbReference type="Proteomes" id="UP001651050"/>
    </source>
</evidence>
<comment type="caution">
    <text evidence="2">The sequence shown here is derived from an EMBL/GenBank/DDBJ whole genome shotgun (WGS) entry which is preliminary data.</text>
</comment>
<evidence type="ECO:0000313" key="2">
    <source>
        <dbReference type="EMBL" id="MCK9793048.1"/>
    </source>
</evidence>
<gene>
    <name evidence="2" type="ORF">M1843_04720</name>
</gene>
<feature type="transmembrane region" description="Helical" evidence="1">
    <location>
        <begin position="49"/>
        <end position="67"/>
    </location>
</feature>
<keyword evidence="1" id="KW-1133">Transmembrane helix</keyword>
<feature type="transmembrane region" description="Helical" evidence="1">
    <location>
        <begin position="115"/>
        <end position="145"/>
    </location>
</feature>
<feature type="transmembrane region" description="Helical" evidence="1">
    <location>
        <begin position="74"/>
        <end position="95"/>
    </location>
</feature>
<keyword evidence="3" id="KW-1185">Reference proteome</keyword>
<dbReference type="Pfam" id="PF13160">
    <property type="entry name" value="DUF3995"/>
    <property type="match status" value="1"/>
</dbReference>
<proteinExistence type="predicted"/>
<dbReference type="RefSeq" id="WP_416342917.1">
    <property type="nucleotide sequence ID" value="NZ_JALQCY010000002.1"/>
</dbReference>
<feature type="transmembrane region" description="Helical" evidence="1">
    <location>
        <begin position="166"/>
        <end position="187"/>
    </location>
</feature>
<feature type="transmembrane region" description="Helical" evidence="1">
    <location>
        <begin position="193"/>
        <end position="213"/>
    </location>
</feature>
<evidence type="ECO:0000256" key="1">
    <source>
        <dbReference type="SAM" id="Phobius"/>
    </source>
</evidence>
<protein>
    <submittedName>
        <fullName evidence="2">DUF3995 domain-containing protein</fullName>
    </submittedName>
</protein>
<dbReference type="EMBL" id="JALQCY010000002">
    <property type="protein sequence ID" value="MCK9793048.1"/>
    <property type="molecule type" value="Genomic_DNA"/>
</dbReference>